<dbReference type="GO" id="GO:0006265">
    <property type="term" value="P:DNA topological change"/>
    <property type="evidence" value="ECO:0007669"/>
    <property type="project" value="InterPro"/>
</dbReference>
<dbReference type="InterPro" id="IPR023406">
    <property type="entry name" value="Topo_IA_AS"/>
</dbReference>
<accession>A0AAW2JX79</accession>
<dbReference type="PROSITE" id="PS52039">
    <property type="entry name" value="TOPO_IA_2"/>
    <property type="match status" value="1"/>
</dbReference>
<gene>
    <name evidence="6" type="ORF">Sradi_6559300</name>
</gene>
<dbReference type="Gene3D" id="1.10.460.10">
    <property type="entry name" value="Topoisomerase I, domain 2"/>
    <property type="match status" value="1"/>
</dbReference>
<dbReference type="PROSITE" id="PS00396">
    <property type="entry name" value="TOPO_IA_1"/>
    <property type="match status" value="1"/>
</dbReference>
<dbReference type="SMART" id="SM00437">
    <property type="entry name" value="TOP1Ac"/>
    <property type="match status" value="1"/>
</dbReference>
<evidence type="ECO:0000259" key="5">
    <source>
        <dbReference type="PROSITE" id="PS52039"/>
    </source>
</evidence>
<evidence type="ECO:0000313" key="6">
    <source>
        <dbReference type="EMBL" id="KAL0298995.1"/>
    </source>
</evidence>
<keyword evidence="3" id="KW-0238">DNA-binding</keyword>
<dbReference type="Pfam" id="PF01396">
    <property type="entry name" value="Zn_ribbon_Top1"/>
    <property type="match status" value="1"/>
</dbReference>
<keyword evidence="1" id="KW-0479">Metal-binding</keyword>
<dbReference type="InterPro" id="IPR013497">
    <property type="entry name" value="Topo_IA_cen"/>
</dbReference>
<dbReference type="InterPro" id="IPR000380">
    <property type="entry name" value="Topo_IA"/>
</dbReference>
<dbReference type="Gene3D" id="3.30.65.10">
    <property type="entry name" value="Bacterial Topoisomerase I, domain 1"/>
    <property type="match status" value="1"/>
</dbReference>
<dbReference type="InterPro" id="IPR023405">
    <property type="entry name" value="Topo_IA_core_domain"/>
</dbReference>
<evidence type="ECO:0000256" key="1">
    <source>
        <dbReference type="ARBA" id="ARBA00022723"/>
    </source>
</evidence>
<dbReference type="Pfam" id="PF01131">
    <property type="entry name" value="Topoisom_bac"/>
    <property type="match status" value="1"/>
</dbReference>
<keyword evidence="2" id="KW-0799">Topoisomerase</keyword>
<evidence type="ECO:0000256" key="3">
    <source>
        <dbReference type="ARBA" id="ARBA00023125"/>
    </source>
</evidence>
<dbReference type="PRINTS" id="PR00417">
    <property type="entry name" value="PRTPISMRASEI"/>
</dbReference>
<dbReference type="GO" id="GO:0003917">
    <property type="term" value="F:DNA topoisomerase type I (single strand cut, ATP-independent) activity"/>
    <property type="evidence" value="ECO:0007669"/>
    <property type="project" value="InterPro"/>
</dbReference>
<dbReference type="EMBL" id="JACGWJ010000031">
    <property type="protein sequence ID" value="KAL0298995.1"/>
    <property type="molecule type" value="Genomic_DNA"/>
</dbReference>
<protein>
    <submittedName>
        <fullName evidence="6">DNA topoisomerase 1</fullName>
    </submittedName>
</protein>
<dbReference type="AlphaFoldDB" id="A0AAW2JX79"/>
<dbReference type="InterPro" id="IPR003602">
    <property type="entry name" value="Topo_IA_DNA-bd_dom"/>
</dbReference>
<dbReference type="InterPro" id="IPR013825">
    <property type="entry name" value="Topo_IA_cen_sub2"/>
</dbReference>
<dbReference type="GO" id="GO:0005694">
    <property type="term" value="C:chromosome"/>
    <property type="evidence" value="ECO:0007669"/>
    <property type="project" value="InterPro"/>
</dbReference>
<dbReference type="InterPro" id="IPR013826">
    <property type="entry name" value="Topo_IA_cen_sub3"/>
</dbReference>
<dbReference type="Gene3D" id="1.10.290.10">
    <property type="entry name" value="Topoisomerase I, domain 4"/>
    <property type="match status" value="1"/>
</dbReference>
<keyword evidence="4" id="KW-0413">Isomerase</keyword>
<dbReference type="GO" id="GO:0003677">
    <property type="term" value="F:DNA binding"/>
    <property type="evidence" value="ECO:0007669"/>
    <property type="project" value="UniProtKB-KW"/>
</dbReference>
<comment type="caution">
    <text evidence="6">The sequence shown here is derived from an EMBL/GenBank/DDBJ whole genome shotgun (WGS) entry which is preliminary data.</text>
</comment>
<proteinExistence type="predicted"/>
<evidence type="ECO:0000256" key="2">
    <source>
        <dbReference type="ARBA" id="ARBA00023029"/>
    </source>
</evidence>
<dbReference type="Gene3D" id="2.70.20.10">
    <property type="entry name" value="Topoisomerase I, domain 3"/>
    <property type="match status" value="1"/>
</dbReference>
<dbReference type="GO" id="GO:0046872">
    <property type="term" value="F:metal ion binding"/>
    <property type="evidence" value="ECO:0007669"/>
    <property type="project" value="UniProtKB-KW"/>
</dbReference>
<dbReference type="PANTHER" id="PTHR42785">
    <property type="entry name" value="DNA TOPOISOMERASE, TYPE IA, CORE"/>
    <property type="match status" value="1"/>
</dbReference>
<dbReference type="InterPro" id="IPR013824">
    <property type="entry name" value="Topo_IA_cen_sub1"/>
</dbReference>
<sequence length="279" mass="31720">MKVAQKLYEGVQLSDGKATGLITYMRTDGLHYQMKQQRISNPSLWKIHYVPLDVLQGGISRLSGCLSDAETFRIRNNEDDEHQRSEVFEILSNLKGGEPLCLTKVEPGQHHTQPPPRYSEGSLVKNLEELGIGRPSTYATTIKVLKDRNYITTQNRTLYPEFRRMVSAFLSNYFNEVTDYSFTADMETELDNVSAGITEWKGLLKDYWTRFSKYCESASKLHIHQVEKMLEKTFGGFIFSSLPDGNRSCPSCLAGNLVFKVSRFGAGYFIGCDQHPKCK</sequence>
<feature type="domain" description="Topo IA-type catalytic" evidence="5">
    <location>
        <begin position="1"/>
        <end position="215"/>
    </location>
</feature>
<dbReference type="InterPro" id="IPR013498">
    <property type="entry name" value="Topo_IA_Znf"/>
</dbReference>
<dbReference type="SUPFAM" id="SSF56712">
    <property type="entry name" value="Prokaryotic type I DNA topoisomerase"/>
    <property type="match status" value="1"/>
</dbReference>
<reference evidence="6" key="2">
    <citation type="journal article" date="2024" name="Plant">
        <title>Genomic evolution and insights into agronomic trait innovations of Sesamum species.</title>
        <authorList>
            <person name="Miao H."/>
            <person name="Wang L."/>
            <person name="Qu L."/>
            <person name="Liu H."/>
            <person name="Sun Y."/>
            <person name="Le M."/>
            <person name="Wang Q."/>
            <person name="Wei S."/>
            <person name="Zheng Y."/>
            <person name="Lin W."/>
            <person name="Duan Y."/>
            <person name="Cao H."/>
            <person name="Xiong S."/>
            <person name="Wang X."/>
            <person name="Wei L."/>
            <person name="Li C."/>
            <person name="Ma Q."/>
            <person name="Ju M."/>
            <person name="Zhao R."/>
            <person name="Li G."/>
            <person name="Mu C."/>
            <person name="Tian Q."/>
            <person name="Mei H."/>
            <person name="Zhang T."/>
            <person name="Gao T."/>
            <person name="Zhang H."/>
        </authorList>
    </citation>
    <scope>NUCLEOTIDE SEQUENCE</scope>
    <source>
        <strain evidence="6">G02</strain>
    </source>
</reference>
<dbReference type="PANTHER" id="PTHR42785:SF1">
    <property type="entry name" value="DNA TOPOISOMERASE"/>
    <property type="match status" value="1"/>
</dbReference>
<evidence type="ECO:0000256" key="4">
    <source>
        <dbReference type="ARBA" id="ARBA00023235"/>
    </source>
</evidence>
<organism evidence="6">
    <name type="scientific">Sesamum radiatum</name>
    <name type="common">Black benniseed</name>
    <dbReference type="NCBI Taxonomy" id="300843"/>
    <lineage>
        <taxon>Eukaryota</taxon>
        <taxon>Viridiplantae</taxon>
        <taxon>Streptophyta</taxon>
        <taxon>Embryophyta</taxon>
        <taxon>Tracheophyta</taxon>
        <taxon>Spermatophyta</taxon>
        <taxon>Magnoliopsida</taxon>
        <taxon>eudicotyledons</taxon>
        <taxon>Gunneridae</taxon>
        <taxon>Pentapetalae</taxon>
        <taxon>asterids</taxon>
        <taxon>lamiids</taxon>
        <taxon>Lamiales</taxon>
        <taxon>Pedaliaceae</taxon>
        <taxon>Sesamum</taxon>
    </lineage>
</organism>
<reference evidence="6" key="1">
    <citation type="submission" date="2020-06" db="EMBL/GenBank/DDBJ databases">
        <authorList>
            <person name="Li T."/>
            <person name="Hu X."/>
            <person name="Zhang T."/>
            <person name="Song X."/>
            <person name="Zhang H."/>
            <person name="Dai N."/>
            <person name="Sheng W."/>
            <person name="Hou X."/>
            <person name="Wei L."/>
        </authorList>
    </citation>
    <scope>NUCLEOTIDE SEQUENCE</scope>
    <source>
        <strain evidence="6">G02</strain>
        <tissue evidence="6">Leaf</tissue>
    </source>
</reference>
<name>A0AAW2JX79_SESRA</name>